<dbReference type="PANTHER" id="PTHR34978:SF3">
    <property type="entry name" value="SLR0241 PROTEIN"/>
    <property type="match status" value="1"/>
</dbReference>
<evidence type="ECO:0000259" key="2">
    <source>
        <dbReference type="Pfam" id="PF03544"/>
    </source>
</evidence>
<feature type="transmembrane region" description="Helical" evidence="1">
    <location>
        <begin position="6"/>
        <end position="22"/>
    </location>
</feature>
<comment type="caution">
    <text evidence="4">The sequence shown here is derived from an EMBL/GenBank/DDBJ whole genome shotgun (WGS) entry which is preliminary data.</text>
</comment>
<dbReference type="Gene3D" id="3.30.1150.10">
    <property type="match status" value="1"/>
</dbReference>
<name>A0ABU2YDT9_9FLAO</name>
<accession>A0ABU2YDT9</accession>
<proteinExistence type="predicted"/>
<keyword evidence="1" id="KW-1133">Transmembrane helix</keyword>
<dbReference type="InterPro" id="IPR037682">
    <property type="entry name" value="TonB_C"/>
</dbReference>
<evidence type="ECO:0000313" key="4">
    <source>
        <dbReference type="EMBL" id="MDT0556354.1"/>
    </source>
</evidence>
<feature type="domain" description="Peptidase M56" evidence="3">
    <location>
        <begin position="152"/>
        <end position="255"/>
    </location>
</feature>
<evidence type="ECO:0000256" key="1">
    <source>
        <dbReference type="SAM" id="Phobius"/>
    </source>
</evidence>
<organism evidence="4 5">
    <name type="scientific">Patiriisocius hiemis</name>
    <dbReference type="NCBI Taxonomy" id="3075604"/>
    <lineage>
        <taxon>Bacteria</taxon>
        <taxon>Pseudomonadati</taxon>
        <taxon>Bacteroidota</taxon>
        <taxon>Flavobacteriia</taxon>
        <taxon>Flavobacteriales</taxon>
        <taxon>Flavobacteriaceae</taxon>
        <taxon>Patiriisocius</taxon>
    </lineage>
</organism>
<keyword evidence="1" id="KW-0472">Membrane</keyword>
<gene>
    <name evidence="4" type="ORF">RM538_10085</name>
</gene>
<feature type="transmembrane region" description="Helical" evidence="1">
    <location>
        <begin position="264"/>
        <end position="282"/>
    </location>
</feature>
<dbReference type="Proteomes" id="UP001254488">
    <property type="component" value="Unassembled WGS sequence"/>
</dbReference>
<feature type="transmembrane region" description="Helical" evidence="1">
    <location>
        <begin position="96"/>
        <end position="117"/>
    </location>
</feature>
<evidence type="ECO:0000313" key="5">
    <source>
        <dbReference type="Proteomes" id="UP001254488"/>
    </source>
</evidence>
<dbReference type="RefSeq" id="WP_311333306.1">
    <property type="nucleotide sequence ID" value="NZ_JAVRHZ010000006.1"/>
</dbReference>
<feature type="domain" description="TonB C-terminal" evidence="2">
    <location>
        <begin position="409"/>
        <end position="470"/>
    </location>
</feature>
<dbReference type="InterPro" id="IPR052173">
    <property type="entry name" value="Beta-lactam_resp_regulator"/>
</dbReference>
<dbReference type="CDD" id="cd07341">
    <property type="entry name" value="M56_BlaR1_MecR1_like"/>
    <property type="match status" value="1"/>
</dbReference>
<feature type="transmembrane region" description="Helical" evidence="1">
    <location>
        <begin position="34"/>
        <end position="51"/>
    </location>
</feature>
<keyword evidence="1" id="KW-0812">Transmembrane</keyword>
<reference evidence="4 5" key="1">
    <citation type="submission" date="2023-09" db="EMBL/GenBank/DDBJ databases">
        <authorList>
            <person name="Rey-Velasco X."/>
        </authorList>
    </citation>
    <scope>NUCLEOTIDE SEQUENCE [LARGE SCALE GENOMIC DNA]</scope>
    <source>
        <strain evidence="4 5">W242</strain>
    </source>
</reference>
<dbReference type="EMBL" id="JAVRHZ010000006">
    <property type="protein sequence ID" value="MDT0556354.1"/>
    <property type="molecule type" value="Genomic_DNA"/>
</dbReference>
<evidence type="ECO:0000259" key="3">
    <source>
        <dbReference type="Pfam" id="PF05569"/>
    </source>
</evidence>
<dbReference type="InterPro" id="IPR008756">
    <property type="entry name" value="Peptidase_M56"/>
</dbReference>
<dbReference type="PANTHER" id="PTHR34978">
    <property type="entry name" value="POSSIBLE SENSOR-TRANSDUCER PROTEIN BLAR"/>
    <property type="match status" value="1"/>
</dbReference>
<dbReference type="Pfam" id="PF03544">
    <property type="entry name" value="TonB_C"/>
    <property type="match status" value="1"/>
</dbReference>
<keyword evidence="5" id="KW-1185">Reference proteome</keyword>
<protein>
    <submittedName>
        <fullName evidence="4">M56 family metallopeptidase</fullName>
    </submittedName>
</protein>
<dbReference type="Pfam" id="PF05569">
    <property type="entry name" value="Peptidase_M56"/>
    <property type="match status" value="1"/>
</dbReference>
<dbReference type="SUPFAM" id="SSF74653">
    <property type="entry name" value="TolA/TonB C-terminal domain"/>
    <property type="match status" value="1"/>
</dbReference>
<sequence length="472" mass="54239">MIHYILQIIAFQLVFLLVYDIFLKKETFFNWNRLYLLVTPILSFVLPLIKIDAIRQQIPENYIVQLPAVIIGEKTNEVLVNTNNVSNSFSFEIIHLWYLGITITGTILLVKLIRLYLLKQRGVTKIIEGHEIILLPKTDVAFTFFNTIFIGETLTPTQQKTIIAHELIHVQQYHSIDLLFFEILRIIFWFNPLVYVYQNRTAVLQEYIADAEVTKAKNKKDYYQSLLSQVFDTSVVSFTNTFFKHSLIKNRIIMIQKSKSKKIFQLKYLLLVPLVFGMLVYTSCSDDKTGVSEEANQVSSSDTEIMTKINELSEAIMKKGNLTDEEKRALDFLATEAKPGDKVYTSVDEYLEETESIPFAVIEKVPVYPGCDTSQENQELKKCMTDAITKHIIENFNTKVEKDISGRQRISVQFKIDKSGNVKDVKARAAHPELENEAVRVVSLLPKMKPGEQKGKKVTVVYALPIVFEINE</sequence>